<dbReference type="EMBL" id="WTXG01000080">
    <property type="protein sequence ID" value="KAI0294122.1"/>
    <property type="molecule type" value="Genomic_DNA"/>
</dbReference>
<organism evidence="1 2">
    <name type="scientific">Multifurca ochricompacta</name>
    <dbReference type="NCBI Taxonomy" id="376703"/>
    <lineage>
        <taxon>Eukaryota</taxon>
        <taxon>Fungi</taxon>
        <taxon>Dikarya</taxon>
        <taxon>Basidiomycota</taxon>
        <taxon>Agaricomycotina</taxon>
        <taxon>Agaricomycetes</taxon>
        <taxon>Russulales</taxon>
        <taxon>Russulaceae</taxon>
        <taxon>Multifurca</taxon>
    </lineage>
</organism>
<reference evidence="1" key="1">
    <citation type="journal article" date="2022" name="New Phytol.">
        <title>Evolutionary transition to the ectomycorrhizal habit in the genomes of a hyperdiverse lineage of mushroom-forming fungi.</title>
        <authorList>
            <person name="Looney B."/>
            <person name="Miyauchi S."/>
            <person name="Morin E."/>
            <person name="Drula E."/>
            <person name="Courty P.E."/>
            <person name="Kohler A."/>
            <person name="Kuo A."/>
            <person name="LaButti K."/>
            <person name="Pangilinan J."/>
            <person name="Lipzen A."/>
            <person name="Riley R."/>
            <person name="Andreopoulos W."/>
            <person name="He G."/>
            <person name="Johnson J."/>
            <person name="Nolan M."/>
            <person name="Tritt A."/>
            <person name="Barry K.W."/>
            <person name="Grigoriev I.V."/>
            <person name="Nagy L.G."/>
            <person name="Hibbett D."/>
            <person name="Henrissat B."/>
            <person name="Matheny P.B."/>
            <person name="Labbe J."/>
            <person name="Martin F.M."/>
        </authorList>
    </citation>
    <scope>NUCLEOTIDE SEQUENCE</scope>
    <source>
        <strain evidence="1">BPL690</strain>
    </source>
</reference>
<keyword evidence="2" id="KW-1185">Reference proteome</keyword>
<sequence>MNLDTAGGLVEILSRQEFLLLVVAPWKEFALDWVTRCSLDGEVDWTLFAKVFETLVKLMNKLSLHFTTRLDESATSDPLPEIRLDGVKSSSELYDAAFVWLEHKDLRTPSREFRTLLQSYRTSNAGWIAFPDFPVYAFVDALHDLSVRCIEGSVKVDRAVRYSVPKCDIKETEGEVENEVSEAGGQLRAVFLLHTRHKRPPPDDDEASVLSMSPSSKRLKSTFSSFPTIDDWPIPAVTNRFRHLLSLCHRPHL</sequence>
<comment type="caution">
    <text evidence="1">The sequence shown here is derived from an EMBL/GenBank/DDBJ whole genome shotgun (WGS) entry which is preliminary data.</text>
</comment>
<name>A0AAD4QKD0_9AGAM</name>
<evidence type="ECO:0000313" key="1">
    <source>
        <dbReference type="EMBL" id="KAI0294122.1"/>
    </source>
</evidence>
<dbReference type="Proteomes" id="UP001203297">
    <property type="component" value="Unassembled WGS sequence"/>
</dbReference>
<proteinExistence type="predicted"/>
<protein>
    <submittedName>
        <fullName evidence="1">Uncharacterized protein</fullName>
    </submittedName>
</protein>
<dbReference type="AlphaFoldDB" id="A0AAD4QKD0"/>
<evidence type="ECO:0000313" key="2">
    <source>
        <dbReference type="Proteomes" id="UP001203297"/>
    </source>
</evidence>
<accession>A0AAD4QKD0</accession>
<gene>
    <name evidence="1" type="ORF">B0F90DRAFT_1340306</name>
</gene>